<dbReference type="SUPFAM" id="SSF53335">
    <property type="entry name" value="S-adenosyl-L-methionine-dependent methyltransferases"/>
    <property type="match status" value="1"/>
</dbReference>
<protein>
    <recommendedName>
        <fullName evidence="4 9">Ribosomal RNA small subunit methyltransferase D</fullName>
        <ecNumber evidence="3 9">2.1.1.171</ecNumber>
    </recommendedName>
</protein>
<comment type="function">
    <text evidence="1 9">Specifically methylates the guanine in position 966 of 16S rRNA in the assembled 30S particle.</text>
</comment>
<dbReference type="GO" id="GO:0003676">
    <property type="term" value="F:nucleic acid binding"/>
    <property type="evidence" value="ECO:0007669"/>
    <property type="project" value="InterPro"/>
</dbReference>
<dbReference type="RefSeq" id="WP_007619560.1">
    <property type="nucleotide sequence ID" value="NZ_BAEO01000027.1"/>
</dbReference>
<keyword evidence="5 9" id="KW-0489">Methyltransferase</keyword>
<evidence type="ECO:0000256" key="9">
    <source>
        <dbReference type="PIRNR" id="PIRNR004553"/>
    </source>
</evidence>
<comment type="similarity">
    <text evidence="2 9">Belongs to the methyltransferase superfamily. RsmD family.</text>
</comment>
<evidence type="ECO:0000256" key="6">
    <source>
        <dbReference type="ARBA" id="ARBA00022679"/>
    </source>
</evidence>
<dbReference type="InterPro" id="IPR004398">
    <property type="entry name" value="RNA_MeTrfase_RsmD"/>
</dbReference>
<evidence type="ECO:0000256" key="7">
    <source>
        <dbReference type="ARBA" id="ARBA00022691"/>
    </source>
</evidence>
<dbReference type="eggNOG" id="COG0742">
    <property type="taxonomic scope" value="Bacteria"/>
</dbReference>
<feature type="region of interest" description="Disordered" evidence="10">
    <location>
        <begin position="1"/>
        <end position="20"/>
    </location>
</feature>
<dbReference type="EC" id="2.1.1.171" evidence="3 9"/>
<dbReference type="InterPro" id="IPR029063">
    <property type="entry name" value="SAM-dependent_MTases_sf"/>
</dbReference>
<evidence type="ECO:0000256" key="5">
    <source>
        <dbReference type="ARBA" id="ARBA00022603"/>
    </source>
</evidence>
<dbReference type="CDD" id="cd02440">
    <property type="entry name" value="AdoMet_MTases"/>
    <property type="match status" value="1"/>
</dbReference>
<keyword evidence="7 9" id="KW-0949">S-adenosyl-L-methionine</keyword>
<sequence>MKRDEKRSSKSRVVRSSKPSGTVRIISGRFRGRKLPVLDKQGLRPTTDKNREMLFSWLMPYTIDARCLDAFAGSGGLGFEALSRYAKSCTFIELDKYAAKNVADNIQLLDLSVEQAKIIQGNSLDKLNILEQSYELIFLDPPFNQNLLTQTIVRIVEKSLLAIDGVIYIECEGQGAGYSVPENWQLIKEKRSAQILARVYQRTS</sequence>
<dbReference type="PIRSF" id="PIRSF004553">
    <property type="entry name" value="CHP00095"/>
    <property type="match status" value="1"/>
</dbReference>
<dbReference type="Gene3D" id="3.40.50.150">
    <property type="entry name" value="Vaccinia Virus protein VP39"/>
    <property type="match status" value="1"/>
</dbReference>
<dbReference type="AlphaFoldDB" id="K6Z6M5"/>
<dbReference type="PANTHER" id="PTHR43542">
    <property type="entry name" value="METHYLTRANSFERASE"/>
    <property type="match status" value="1"/>
</dbReference>
<dbReference type="EMBL" id="BAEO01000027">
    <property type="protein sequence ID" value="GAC19100.1"/>
    <property type="molecule type" value="Genomic_DNA"/>
</dbReference>
<dbReference type="NCBIfam" id="TIGR00095">
    <property type="entry name" value="16S rRNA (guanine(966)-N(2))-methyltransferase RsmD"/>
    <property type="match status" value="1"/>
</dbReference>
<evidence type="ECO:0000256" key="3">
    <source>
        <dbReference type="ARBA" id="ARBA00012141"/>
    </source>
</evidence>
<evidence type="ECO:0000313" key="11">
    <source>
        <dbReference type="EMBL" id="GAC19100.1"/>
    </source>
</evidence>
<organism evidence="11 12">
    <name type="scientific">Paraglaciecola arctica BSs20135</name>
    <dbReference type="NCBI Taxonomy" id="493475"/>
    <lineage>
        <taxon>Bacteria</taxon>
        <taxon>Pseudomonadati</taxon>
        <taxon>Pseudomonadota</taxon>
        <taxon>Gammaproteobacteria</taxon>
        <taxon>Alteromonadales</taxon>
        <taxon>Alteromonadaceae</taxon>
        <taxon>Paraglaciecola</taxon>
    </lineage>
</organism>
<name>K6Z6M5_9ALTE</name>
<evidence type="ECO:0000256" key="10">
    <source>
        <dbReference type="SAM" id="MobiDB-lite"/>
    </source>
</evidence>
<evidence type="ECO:0000313" key="12">
    <source>
        <dbReference type="Proteomes" id="UP000006327"/>
    </source>
</evidence>
<dbReference type="PROSITE" id="PS00092">
    <property type="entry name" value="N6_MTASE"/>
    <property type="match status" value="1"/>
</dbReference>
<dbReference type="OrthoDB" id="9803017at2"/>
<proteinExistence type="inferred from homology"/>
<evidence type="ECO:0000256" key="1">
    <source>
        <dbReference type="ARBA" id="ARBA00002649"/>
    </source>
</evidence>
<keyword evidence="9" id="KW-0698">rRNA processing</keyword>
<dbReference type="InterPro" id="IPR002052">
    <property type="entry name" value="DNA_methylase_N6_adenine_CS"/>
</dbReference>
<dbReference type="PANTHER" id="PTHR43542:SF1">
    <property type="entry name" value="METHYLTRANSFERASE"/>
    <property type="match status" value="1"/>
</dbReference>
<dbReference type="STRING" id="493475.GARC_2133"/>
<reference evidence="11 12" key="1">
    <citation type="journal article" date="2017" name="Antonie Van Leeuwenhoek">
        <title>Rhizobium rhizosphaerae sp. nov., a novel species isolated from rice rhizosphere.</title>
        <authorList>
            <person name="Zhao J.J."/>
            <person name="Zhang J."/>
            <person name="Zhang R.J."/>
            <person name="Zhang C.W."/>
            <person name="Yin H.Q."/>
            <person name="Zhang X.X."/>
        </authorList>
    </citation>
    <scope>NUCLEOTIDE SEQUENCE [LARGE SCALE GENOMIC DNA]</scope>
    <source>
        <strain evidence="11 12">BSs20135</strain>
    </source>
</reference>
<evidence type="ECO:0000256" key="2">
    <source>
        <dbReference type="ARBA" id="ARBA00005269"/>
    </source>
</evidence>
<comment type="catalytic activity">
    <reaction evidence="8 9">
        <text>guanosine(966) in 16S rRNA + S-adenosyl-L-methionine = N(2)-methylguanosine(966) in 16S rRNA + S-adenosyl-L-homocysteine + H(+)</text>
        <dbReference type="Rhea" id="RHEA:23548"/>
        <dbReference type="Rhea" id="RHEA-COMP:10211"/>
        <dbReference type="Rhea" id="RHEA-COMP:10212"/>
        <dbReference type="ChEBI" id="CHEBI:15378"/>
        <dbReference type="ChEBI" id="CHEBI:57856"/>
        <dbReference type="ChEBI" id="CHEBI:59789"/>
        <dbReference type="ChEBI" id="CHEBI:74269"/>
        <dbReference type="ChEBI" id="CHEBI:74481"/>
        <dbReference type="EC" id="2.1.1.171"/>
    </reaction>
</comment>
<evidence type="ECO:0000256" key="4">
    <source>
        <dbReference type="ARBA" id="ARBA00013682"/>
    </source>
</evidence>
<dbReference type="GO" id="GO:0052913">
    <property type="term" value="F:16S rRNA (guanine(966)-N(2))-methyltransferase activity"/>
    <property type="evidence" value="ECO:0007669"/>
    <property type="project" value="UniProtKB-EC"/>
</dbReference>
<accession>K6Z6M5</accession>
<evidence type="ECO:0000256" key="8">
    <source>
        <dbReference type="ARBA" id="ARBA00048326"/>
    </source>
</evidence>
<keyword evidence="12" id="KW-1185">Reference proteome</keyword>
<keyword evidence="6 9" id="KW-0808">Transferase</keyword>
<gene>
    <name evidence="11" type="primary">rsmD</name>
    <name evidence="11" type="ORF">GARC_2133</name>
</gene>
<dbReference type="Pfam" id="PF03602">
    <property type="entry name" value="Cons_hypoth95"/>
    <property type="match status" value="1"/>
</dbReference>
<comment type="caution">
    <text evidence="11">The sequence shown here is derived from an EMBL/GenBank/DDBJ whole genome shotgun (WGS) entry which is preliminary data.</text>
</comment>
<dbReference type="Proteomes" id="UP000006327">
    <property type="component" value="Unassembled WGS sequence"/>
</dbReference>